<evidence type="ECO:0000313" key="1">
    <source>
        <dbReference type="EMBL" id="RJL31309.1"/>
    </source>
</evidence>
<dbReference type="EMBL" id="QZEY01000007">
    <property type="protein sequence ID" value="RJL31309.1"/>
    <property type="molecule type" value="Genomic_DNA"/>
</dbReference>
<organism evidence="1 2">
    <name type="scientific">Bailinhaonella thermotolerans</name>
    <dbReference type="NCBI Taxonomy" id="1070861"/>
    <lineage>
        <taxon>Bacteria</taxon>
        <taxon>Bacillati</taxon>
        <taxon>Actinomycetota</taxon>
        <taxon>Actinomycetes</taxon>
        <taxon>Streptosporangiales</taxon>
        <taxon>Streptosporangiaceae</taxon>
        <taxon>Bailinhaonella</taxon>
    </lineage>
</organism>
<dbReference type="OrthoDB" id="4554121at2"/>
<evidence type="ECO:0000313" key="2">
    <source>
        <dbReference type="Proteomes" id="UP000265768"/>
    </source>
</evidence>
<reference evidence="1 2" key="1">
    <citation type="submission" date="2018-09" db="EMBL/GenBank/DDBJ databases">
        <title>YIM 75507 draft genome.</title>
        <authorList>
            <person name="Tang S."/>
            <person name="Feng Y."/>
        </authorList>
    </citation>
    <scope>NUCLEOTIDE SEQUENCE [LARGE SCALE GENOMIC DNA]</scope>
    <source>
        <strain evidence="1 2">YIM 75507</strain>
    </source>
</reference>
<accession>A0A3A4ARS7</accession>
<proteinExistence type="predicted"/>
<gene>
    <name evidence="1" type="ORF">D5H75_19865</name>
</gene>
<protein>
    <submittedName>
        <fullName evidence="1">Uncharacterized protein</fullName>
    </submittedName>
</protein>
<name>A0A3A4ARS7_9ACTN</name>
<sequence length="183" mass="20209">MDLDVVFTGRGLVLPAGQRGLPGLPEDGEVRLEDIRDADPDAAPPEVRTAGGLTLFVTALQRRELTAFCGRHAVPLRRRPDVWADLLGPFLDTEETAGQRTAALERLSAIGLDEARVTRIRERVAPLMIAYNALHWDWHHLGLCDLLDAAAAPWIPERVRRGLGDLGEFRVWAMRIADIPTAP</sequence>
<dbReference type="Proteomes" id="UP000265768">
    <property type="component" value="Unassembled WGS sequence"/>
</dbReference>
<dbReference type="AlphaFoldDB" id="A0A3A4ARS7"/>
<dbReference type="RefSeq" id="WP_119927994.1">
    <property type="nucleotide sequence ID" value="NZ_QZEY01000007.1"/>
</dbReference>
<comment type="caution">
    <text evidence="1">The sequence shown here is derived from an EMBL/GenBank/DDBJ whole genome shotgun (WGS) entry which is preliminary data.</text>
</comment>
<keyword evidence="2" id="KW-1185">Reference proteome</keyword>